<name>U2Q7W1_9ACTN</name>
<keyword evidence="6 7" id="KW-0472">Membrane</keyword>
<dbReference type="PANTHER" id="PTHR43386">
    <property type="entry name" value="OLIGOPEPTIDE TRANSPORT SYSTEM PERMEASE PROTEIN APPC"/>
    <property type="match status" value="1"/>
</dbReference>
<evidence type="ECO:0000259" key="8">
    <source>
        <dbReference type="PROSITE" id="PS50928"/>
    </source>
</evidence>
<comment type="subcellular location">
    <subcellularLocation>
        <location evidence="1 7">Cell membrane</location>
        <topology evidence="1 7">Multi-pass membrane protein</topology>
    </subcellularLocation>
</comment>
<evidence type="ECO:0000256" key="4">
    <source>
        <dbReference type="ARBA" id="ARBA00022692"/>
    </source>
</evidence>
<dbReference type="CDD" id="cd06261">
    <property type="entry name" value="TM_PBP2"/>
    <property type="match status" value="1"/>
</dbReference>
<dbReference type="InterPro" id="IPR000515">
    <property type="entry name" value="MetI-like"/>
</dbReference>
<dbReference type="InterPro" id="IPR050366">
    <property type="entry name" value="BP-dependent_transpt_permease"/>
</dbReference>
<evidence type="ECO:0000256" key="5">
    <source>
        <dbReference type="ARBA" id="ARBA00022989"/>
    </source>
</evidence>
<dbReference type="Proteomes" id="UP000017052">
    <property type="component" value="Unassembled WGS sequence"/>
</dbReference>
<keyword evidence="2 7" id="KW-0813">Transport</keyword>
<evidence type="ECO:0000256" key="6">
    <source>
        <dbReference type="ARBA" id="ARBA00023136"/>
    </source>
</evidence>
<evidence type="ECO:0000256" key="2">
    <source>
        <dbReference type="ARBA" id="ARBA00022448"/>
    </source>
</evidence>
<comment type="caution">
    <text evidence="9">The sequence shown here is derived from an EMBL/GenBank/DDBJ whole genome shotgun (WGS) entry which is preliminary data.</text>
</comment>
<gene>
    <name evidence="9" type="ORF">HMPREF0682_0935</name>
</gene>
<sequence length="272" mass="28402">MRRSVSLVVGAVLVGVVVALAVVSFLWTPYDPGVVDAPSALQGPSGAHLLGTDGFGQDIFSRVLVGARICMLVGVMAAAIGALIGVPVGIWAGMSRRRVGHRIMRWADILYAFPALLLAILLAAARGTGSTATAMVAIGISAIPAFARVANSASLGVMSRDYVAAARSSGISWPAIAWRHVLPNILPVVLVQVSSALGTAILAEAALSYLGVGTQPSTPTWGRMLYDAQKFIYDHPAQLVVPAVFIATAVLGFNLLGDGLRELLDPRLRQED</sequence>
<evidence type="ECO:0000256" key="1">
    <source>
        <dbReference type="ARBA" id="ARBA00004651"/>
    </source>
</evidence>
<feature type="transmembrane region" description="Helical" evidence="7">
    <location>
        <begin position="106"/>
        <end position="125"/>
    </location>
</feature>
<evidence type="ECO:0000313" key="9">
    <source>
        <dbReference type="EMBL" id="ERK52451.1"/>
    </source>
</evidence>
<evidence type="ECO:0000256" key="7">
    <source>
        <dbReference type="RuleBase" id="RU363032"/>
    </source>
</evidence>
<feature type="transmembrane region" description="Helical" evidence="7">
    <location>
        <begin position="65"/>
        <end position="94"/>
    </location>
</feature>
<organism evidence="9 10">
    <name type="scientific">Propionibacterium acidifaciens F0233</name>
    <dbReference type="NCBI Taxonomy" id="553198"/>
    <lineage>
        <taxon>Bacteria</taxon>
        <taxon>Bacillati</taxon>
        <taxon>Actinomycetota</taxon>
        <taxon>Actinomycetes</taxon>
        <taxon>Propionibacteriales</taxon>
        <taxon>Propionibacteriaceae</taxon>
        <taxon>Propionibacterium</taxon>
    </lineage>
</organism>
<dbReference type="OrthoDB" id="8906042at2"/>
<feature type="transmembrane region" description="Helical" evidence="7">
    <location>
        <begin position="7"/>
        <end position="27"/>
    </location>
</feature>
<reference evidence="9" key="1">
    <citation type="submission" date="2013-08" db="EMBL/GenBank/DDBJ databases">
        <authorList>
            <person name="Durkin A.S."/>
            <person name="Haft D.R."/>
            <person name="McCorrison J."/>
            <person name="Torralba M."/>
            <person name="Gillis M."/>
            <person name="Haft D.H."/>
            <person name="Methe B."/>
            <person name="Sutton G."/>
            <person name="Nelson K.E."/>
        </authorList>
    </citation>
    <scope>NUCLEOTIDE SEQUENCE [LARGE SCALE GENOMIC DNA]</scope>
    <source>
        <strain evidence="9">F0233</strain>
    </source>
</reference>
<dbReference type="PANTHER" id="PTHR43386:SF25">
    <property type="entry name" value="PEPTIDE ABC TRANSPORTER PERMEASE PROTEIN"/>
    <property type="match status" value="1"/>
</dbReference>
<dbReference type="AlphaFoldDB" id="U2Q7W1"/>
<dbReference type="GeneID" id="95358710"/>
<feature type="transmembrane region" description="Helical" evidence="7">
    <location>
        <begin position="131"/>
        <end position="150"/>
    </location>
</feature>
<dbReference type="Gene3D" id="1.10.3720.10">
    <property type="entry name" value="MetI-like"/>
    <property type="match status" value="1"/>
</dbReference>
<dbReference type="GO" id="GO:0005886">
    <property type="term" value="C:plasma membrane"/>
    <property type="evidence" value="ECO:0007669"/>
    <property type="project" value="UniProtKB-SubCell"/>
</dbReference>
<protein>
    <submittedName>
        <fullName evidence="9">ABC transporter, permease protein</fullName>
    </submittedName>
</protein>
<dbReference type="Pfam" id="PF00528">
    <property type="entry name" value="BPD_transp_1"/>
    <property type="match status" value="1"/>
</dbReference>
<keyword evidence="4 7" id="KW-0812">Transmembrane</keyword>
<accession>U2Q7W1</accession>
<dbReference type="InterPro" id="IPR035906">
    <property type="entry name" value="MetI-like_sf"/>
</dbReference>
<keyword evidence="3" id="KW-1003">Cell membrane</keyword>
<feature type="transmembrane region" description="Helical" evidence="7">
    <location>
        <begin position="239"/>
        <end position="257"/>
    </location>
</feature>
<keyword evidence="5 7" id="KW-1133">Transmembrane helix</keyword>
<comment type="similarity">
    <text evidence="7">Belongs to the binding-protein-dependent transport system permease family.</text>
</comment>
<dbReference type="RefSeq" id="WP_021798360.1">
    <property type="nucleotide sequence ID" value="NZ_ACVN02000258.1"/>
</dbReference>
<evidence type="ECO:0000313" key="10">
    <source>
        <dbReference type="Proteomes" id="UP000017052"/>
    </source>
</evidence>
<dbReference type="EMBL" id="ACVN02000258">
    <property type="protein sequence ID" value="ERK52451.1"/>
    <property type="molecule type" value="Genomic_DNA"/>
</dbReference>
<dbReference type="GO" id="GO:0055085">
    <property type="term" value="P:transmembrane transport"/>
    <property type="evidence" value="ECO:0007669"/>
    <property type="project" value="InterPro"/>
</dbReference>
<dbReference type="PROSITE" id="PS50928">
    <property type="entry name" value="ABC_TM1"/>
    <property type="match status" value="1"/>
</dbReference>
<evidence type="ECO:0000256" key="3">
    <source>
        <dbReference type="ARBA" id="ARBA00022475"/>
    </source>
</evidence>
<proteinExistence type="inferred from homology"/>
<feature type="domain" description="ABC transmembrane type-1" evidence="8">
    <location>
        <begin position="67"/>
        <end position="257"/>
    </location>
</feature>
<dbReference type="SUPFAM" id="SSF161098">
    <property type="entry name" value="MetI-like"/>
    <property type="match status" value="1"/>
</dbReference>
<keyword evidence="10" id="KW-1185">Reference proteome</keyword>